<dbReference type="Gene3D" id="1.20.58.200">
    <property type="entry name" value="Translin, domain 2"/>
    <property type="match status" value="1"/>
</dbReference>
<dbReference type="Pfam" id="PF01997">
    <property type="entry name" value="Translin"/>
    <property type="match status" value="1"/>
</dbReference>
<dbReference type="InterPro" id="IPR036081">
    <property type="entry name" value="Translin_sf"/>
</dbReference>
<feature type="compositionally biased region" description="Basic and acidic residues" evidence="6">
    <location>
        <begin position="294"/>
        <end position="303"/>
    </location>
</feature>
<dbReference type="Proteomes" id="UP001521222">
    <property type="component" value="Unassembled WGS sequence"/>
</dbReference>
<evidence type="ECO:0000256" key="5">
    <source>
        <dbReference type="ARBA" id="ARBA00023242"/>
    </source>
</evidence>
<evidence type="ECO:0000313" key="8">
    <source>
        <dbReference type="Proteomes" id="UP001521222"/>
    </source>
</evidence>
<evidence type="ECO:0000256" key="1">
    <source>
        <dbReference type="ARBA" id="ARBA00004123"/>
    </source>
</evidence>
<name>A0ABR3S443_9PLEO</name>
<dbReference type="InterPro" id="IPR002848">
    <property type="entry name" value="Translin_fam"/>
</dbReference>
<organism evidence="7 8">
    <name type="scientific">Nothophoma quercina</name>
    <dbReference type="NCBI Taxonomy" id="749835"/>
    <lineage>
        <taxon>Eukaryota</taxon>
        <taxon>Fungi</taxon>
        <taxon>Dikarya</taxon>
        <taxon>Ascomycota</taxon>
        <taxon>Pezizomycotina</taxon>
        <taxon>Dothideomycetes</taxon>
        <taxon>Pleosporomycetidae</taxon>
        <taxon>Pleosporales</taxon>
        <taxon>Pleosporineae</taxon>
        <taxon>Didymellaceae</taxon>
        <taxon>Nothophoma</taxon>
    </lineage>
</organism>
<dbReference type="InterPro" id="IPR016069">
    <property type="entry name" value="Translin_C"/>
</dbReference>
<keyword evidence="4" id="KW-0963">Cytoplasm</keyword>
<comment type="similarity">
    <text evidence="3">Belongs to the translin family.</text>
</comment>
<evidence type="ECO:0000256" key="6">
    <source>
        <dbReference type="SAM" id="MobiDB-lite"/>
    </source>
</evidence>
<proteinExistence type="inferred from homology"/>
<dbReference type="InterPro" id="IPR016068">
    <property type="entry name" value="Translin_N"/>
</dbReference>
<keyword evidence="5" id="KW-0539">Nucleus</keyword>
<dbReference type="Gene3D" id="1.20.58.190">
    <property type="entry name" value="Translin, domain 1"/>
    <property type="match status" value="1"/>
</dbReference>
<gene>
    <name evidence="7" type="ORF">SLS59_000175</name>
</gene>
<comment type="caution">
    <text evidence="7">The sequence shown here is derived from an EMBL/GenBank/DDBJ whole genome shotgun (WGS) entry which is preliminary data.</text>
</comment>
<dbReference type="CDD" id="cd14820">
    <property type="entry name" value="TRAX"/>
    <property type="match status" value="1"/>
</dbReference>
<evidence type="ECO:0008006" key="9">
    <source>
        <dbReference type="Google" id="ProtNLM"/>
    </source>
</evidence>
<dbReference type="EMBL" id="JAKIXB020000001">
    <property type="protein sequence ID" value="KAL1611456.1"/>
    <property type="molecule type" value="Genomic_DNA"/>
</dbReference>
<evidence type="ECO:0000256" key="4">
    <source>
        <dbReference type="ARBA" id="ARBA00022490"/>
    </source>
</evidence>
<feature type="region of interest" description="Disordered" evidence="6">
    <location>
        <begin position="190"/>
        <end position="230"/>
    </location>
</feature>
<evidence type="ECO:0000256" key="2">
    <source>
        <dbReference type="ARBA" id="ARBA00004496"/>
    </source>
</evidence>
<reference evidence="7 8" key="1">
    <citation type="submission" date="2024-02" db="EMBL/GenBank/DDBJ databases">
        <title>De novo assembly and annotation of 12 fungi associated with fruit tree decline syndrome in Ontario, Canada.</title>
        <authorList>
            <person name="Sulman M."/>
            <person name="Ellouze W."/>
            <person name="Ilyukhin E."/>
        </authorList>
    </citation>
    <scope>NUCLEOTIDE SEQUENCE [LARGE SCALE GENOMIC DNA]</scope>
    <source>
        <strain evidence="7 8">M97-236</strain>
    </source>
</reference>
<dbReference type="SUPFAM" id="SSF74784">
    <property type="entry name" value="Translin"/>
    <property type="match status" value="1"/>
</dbReference>
<keyword evidence="8" id="KW-1185">Reference proteome</keyword>
<feature type="region of interest" description="Disordered" evidence="6">
    <location>
        <begin position="282"/>
        <end position="303"/>
    </location>
</feature>
<evidence type="ECO:0000256" key="3">
    <source>
        <dbReference type="ARBA" id="ARBA00005902"/>
    </source>
</evidence>
<dbReference type="PANTHER" id="PTHR10741">
    <property type="entry name" value="TRANSLIN AND TRANSLIN ASSOCIATED PROTEIN X"/>
    <property type="match status" value="1"/>
</dbReference>
<accession>A0ABR3S443</accession>
<evidence type="ECO:0000313" key="7">
    <source>
        <dbReference type="EMBL" id="KAL1611456.1"/>
    </source>
</evidence>
<comment type="subcellular location">
    <subcellularLocation>
        <location evidence="2">Cytoplasm</location>
    </subcellularLocation>
    <subcellularLocation>
        <location evidence="1">Nucleus</location>
    </subcellularLocation>
</comment>
<protein>
    <recommendedName>
        <fullName evidence="9">Translin</fullName>
    </recommendedName>
</protein>
<sequence length="303" mass="33900">MADAGKPEQPTGPFIAMFEGFRKELDEHHDRRERIIKASRDITASSKKIIFTLQRVRNIGQSVPPFVHKSNAQYWETIQKQYTSIASDLQSLNAHRYAHNITGGNQEFIEALSFHHYLETQSLISYDEAKARIAALSQGKPEGGAKDEGKEAVESPVVPLTPEDYILGICDMTGELMRFSVTSMATNGKLPAGRAKAAPKASTPNAQDADKMDVDSQAPPSTESQKPRTVLDDLRSIRLQLEMFEAPYGPKWVSELETKKMPVLRECVDKVEKALYGLTVRGSERPKGWMPDMSSDRREVESY</sequence>